<name>A0A2D3WN30_9BACT</name>
<comment type="caution">
    <text evidence="1">The sequence shown here is derived from an EMBL/GenBank/DDBJ whole genome shotgun (WGS) entry which is preliminary data.</text>
</comment>
<organism evidence="1 2">
    <name type="scientific">Sulfuricurvum kujiense</name>
    <dbReference type="NCBI Taxonomy" id="148813"/>
    <lineage>
        <taxon>Bacteria</taxon>
        <taxon>Pseudomonadati</taxon>
        <taxon>Campylobacterota</taxon>
        <taxon>Epsilonproteobacteria</taxon>
        <taxon>Campylobacterales</taxon>
        <taxon>Sulfurimonadaceae</taxon>
        <taxon>Sulfuricurvum</taxon>
    </lineage>
</organism>
<dbReference type="EMBL" id="DLUI01000041">
    <property type="protein sequence ID" value="DAB39114.1"/>
    <property type="molecule type" value="Genomic_DNA"/>
</dbReference>
<sequence length="185" mass="20871">MSIQSYISENKLEWMIVYNAPTDAYKYAYRGCLVVTEGKVITADKSLPPKEIVKQVILATNSDKIDFLACELTSLDIFEGFVAKYKEFLTPEGKYLLFVSDIIGKGTFVYEGITFHAFSLDESSVWNDLLDIADLSKGDLKKMSDKEKIDAVCKEVLRSNLRLSEKTYEEIKSFQRGGKLSFGAV</sequence>
<dbReference type="AlphaFoldDB" id="A0A2D3WN30"/>
<dbReference type="RefSeq" id="WP_294893436.1">
    <property type="nucleotide sequence ID" value="NZ_DLUI01000041.1"/>
</dbReference>
<reference evidence="1 2" key="1">
    <citation type="journal article" date="2017" name="Front. Microbiol.">
        <title>Comparative Genomic Analysis of the Class Epsilonproteobacteria and Proposed Reclassification to Epsilonbacteraeota (phyl. nov.).</title>
        <authorList>
            <person name="Waite D.W."/>
            <person name="Vanwonterghem I."/>
            <person name="Rinke C."/>
            <person name="Parks D.H."/>
            <person name="Zhang Y."/>
            <person name="Takai K."/>
            <person name="Sievert S.M."/>
            <person name="Simon J."/>
            <person name="Campbell B.J."/>
            <person name="Hanson T.E."/>
            <person name="Woyke T."/>
            <person name="Klotz M.G."/>
            <person name="Hugenholtz P."/>
        </authorList>
    </citation>
    <scope>NUCLEOTIDE SEQUENCE [LARGE SCALE GENOMIC DNA]</scope>
    <source>
        <strain evidence="1">UBA12443</strain>
    </source>
</reference>
<evidence type="ECO:0000313" key="2">
    <source>
        <dbReference type="Proteomes" id="UP000228859"/>
    </source>
</evidence>
<evidence type="ECO:0000313" key="1">
    <source>
        <dbReference type="EMBL" id="DAB39114.1"/>
    </source>
</evidence>
<proteinExistence type="predicted"/>
<dbReference type="Proteomes" id="UP000228859">
    <property type="component" value="Unassembled WGS sequence"/>
</dbReference>
<protein>
    <submittedName>
        <fullName evidence="1">Uncharacterized protein</fullName>
    </submittedName>
</protein>
<accession>A0A2D3WN30</accession>
<gene>
    <name evidence="1" type="ORF">CFH83_02335</name>
</gene>